<feature type="region of interest" description="Disordered" evidence="1">
    <location>
        <begin position="1"/>
        <end position="23"/>
    </location>
</feature>
<gene>
    <name evidence="2" type="ORF">WM40_21325</name>
</gene>
<name>A0A0F5JWY9_9BURK</name>
<evidence type="ECO:0000313" key="3">
    <source>
        <dbReference type="Proteomes" id="UP000033618"/>
    </source>
</evidence>
<dbReference type="Proteomes" id="UP000033618">
    <property type="component" value="Unassembled WGS sequence"/>
</dbReference>
<dbReference type="STRING" id="28092.WM40_21325"/>
<evidence type="ECO:0000313" key="2">
    <source>
        <dbReference type="EMBL" id="KKB61777.1"/>
    </source>
</evidence>
<dbReference type="EMBL" id="LAQU01000032">
    <property type="protein sequence ID" value="KKB61777.1"/>
    <property type="molecule type" value="Genomic_DNA"/>
</dbReference>
<evidence type="ECO:0000256" key="1">
    <source>
        <dbReference type="SAM" id="MobiDB-lite"/>
    </source>
</evidence>
<reference evidence="2 3" key="1">
    <citation type="submission" date="2015-03" db="EMBL/GenBank/DDBJ databases">
        <title>Draft Genome Sequence of Burkholderia andropogonis type strain ICMP2807, isolated from Sorghum bicolor.</title>
        <authorList>
            <person name="Lopes-Santos L."/>
            <person name="Castro D.B."/>
            <person name="Ottoboni L.M."/>
            <person name="Park D."/>
            <person name="Weirc B.S."/>
            <person name="Destefano S.A."/>
        </authorList>
    </citation>
    <scope>NUCLEOTIDE SEQUENCE [LARGE SCALE GENOMIC DNA]</scope>
    <source>
        <strain evidence="2 3">ICMP2807</strain>
    </source>
</reference>
<feature type="compositionally biased region" description="Basic and acidic residues" evidence="1">
    <location>
        <begin position="1"/>
        <end position="10"/>
    </location>
</feature>
<sequence>MHLRQSDRTKRSSRLPTLAKRGVPDNKIAEIRARFPNPTEIMWKKRGPPVMAQQLAYHQ</sequence>
<organism evidence="2 3">
    <name type="scientific">Robbsia andropogonis</name>
    <dbReference type="NCBI Taxonomy" id="28092"/>
    <lineage>
        <taxon>Bacteria</taxon>
        <taxon>Pseudomonadati</taxon>
        <taxon>Pseudomonadota</taxon>
        <taxon>Betaproteobacteria</taxon>
        <taxon>Burkholderiales</taxon>
        <taxon>Burkholderiaceae</taxon>
        <taxon>Robbsia</taxon>
    </lineage>
</organism>
<comment type="caution">
    <text evidence="2">The sequence shown here is derived from an EMBL/GenBank/DDBJ whole genome shotgun (WGS) entry which is preliminary data.</text>
</comment>
<accession>A0A0F5JWY9</accession>
<dbReference type="PATRIC" id="fig|28092.6.peg.5021"/>
<proteinExistence type="predicted"/>
<keyword evidence="3" id="KW-1185">Reference proteome</keyword>
<dbReference type="AlphaFoldDB" id="A0A0F5JWY9"/>
<protein>
    <submittedName>
        <fullName evidence="2">Uncharacterized protein</fullName>
    </submittedName>
</protein>